<sequence>MAVSTPGALAARSTPWMPTDVKRGTAPRTPGSKARMKEMENGVMKEVNPVKALQGGAVARREGGMSLVGLIIAAIVLGFAALVVMQVVPLYIADQKLTTIFKSLESEAAGSPAEIRRKIDKQLDINEVDDRFDSKEFEIRPVTGGYSVTYNYDGRATLFGNLSLVAEFKHQTRVSN</sequence>
<proteinExistence type="predicted"/>
<keyword evidence="2" id="KW-0472">Membrane</keyword>
<keyword evidence="4" id="KW-1185">Reference proteome</keyword>
<evidence type="ECO:0000256" key="1">
    <source>
        <dbReference type="SAM" id="MobiDB-lite"/>
    </source>
</evidence>
<gene>
    <name evidence="3" type="ORF">GM160_05685</name>
</gene>
<feature type="transmembrane region" description="Helical" evidence="2">
    <location>
        <begin position="67"/>
        <end position="92"/>
    </location>
</feature>
<keyword evidence="2" id="KW-1133">Transmembrane helix</keyword>
<evidence type="ECO:0000256" key="2">
    <source>
        <dbReference type="SAM" id="Phobius"/>
    </source>
</evidence>
<dbReference type="EMBL" id="CP046415">
    <property type="protein sequence ID" value="QGT78429.1"/>
    <property type="molecule type" value="Genomic_DNA"/>
</dbReference>
<feature type="region of interest" description="Disordered" evidence="1">
    <location>
        <begin position="1"/>
        <end position="34"/>
    </location>
</feature>
<reference evidence="3 4" key="1">
    <citation type="submission" date="2019-11" db="EMBL/GenBank/DDBJ databases">
        <authorList>
            <person name="Zhang J."/>
            <person name="Sun C."/>
        </authorList>
    </citation>
    <scope>NUCLEOTIDE SEQUENCE [LARGE SCALE GENOMIC DNA]</scope>
    <source>
        <strain evidence="4">sp2</strain>
    </source>
</reference>
<dbReference type="InterPro" id="IPR032314">
    <property type="entry name" value="DUF4845"/>
</dbReference>
<keyword evidence="2" id="KW-0812">Transmembrane</keyword>
<protein>
    <submittedName>
        <fullName evidence="3">DUF4845 domain-containing protein</fullName>
    </submittedName>
</protein>
<dbReference type="AlphaFoldDB" id="A0A6I6CWD1"/>
<evidence type="ECO:0000313" key="3">
    <source>
        <dbReference type="EMBL" id="QGT78429.1"/>
    </source>
</evidence>
<organism evidence="3 4">
    <name type="scientific">Guyparkeria halophila</name>
    <dbReference type="NCBI Taxonomy" id="47960"/>
    <lineage>
        <taxon>Bacteria</taxon>
        <taxon>Pseudomonadati</taxon>
        <taxon>Pseudomonadota</taxon>
        <taxon>Gammaproteobacteria</taxon>
        <taxon>Chromatiales</taxon>
        <taxon>Thioalkalibacteraceae</taxon>
        <taxon>Guyparkeria</taxon>
    </lineage>
</organism>
<dbReference type="Proteomes" id="UP000427716">
    <property type="component" value="Chromosome"/>
</dbReference>
<dbReference type="Pfam" id="PF16137">
    <property type="entry name" value="DUF4845"/>
    <property type="match status" value="1"/>
</dbReference>
<evidence type="ECO:0000313" key="4">
    <source>
        <dbReference type="Proteomes" id="UP000427716"/>
    </source>
</evidence>
<dbReference type="KEGG" id="ghl:GM160_05685"/>
<name>A0A6I6CWD1_9GAMM</name>
<accession>A0A6I6CWD1</accession>